<dbReference type="GO" id="GO:0005634">
    <property type="term" value="C:nucleus"/>
    <property type="evidence" value="ECO:0007669"/>
    <property type="project" value="TreeGrafter"/>
</dbReference>
<evidence type="ECO:0000256" key="1">
    <source>
        <dbReference type="ARBA" id="ARBA00022527"/>
    </source>
</evidence>
<evidence type="ECO:0000256" key="4">
    <source>
        <dbReference type="ARBA" id="ARBA00022777"/>
    </source>
</evidence>
<dbReference type="OrthoDB" id="4772757at2759"/>
<dbReference type="PANTHER" id="PTHR24345:SF0">
    <property type="entry name" value="CELL CYCLE SERINE_THREONINE-PROTEIN KINASE CDC5_MSD2"/>
    <property type="match status" value="1"/>
</dbReference>
<keyword evidence="3" id="KW-0547">Nucleotide-binding</keyword>
<gene>
    <name evidence="7" type="ORF">P167DRAFT_472939</name>
</gene>
<evidence type="ECO:0000313" key="8">
    <source>
        <dbReference type="Proteomes" id="UP000277580"/>
    </source>
</evidence>
<dbReference type="InterPro" id="IPR000719">
    <property type="entry name" value="Prot_kinase_dom"/>
</dbReference>
<keyword evidence="2" id="KW-0808">Transferase</keyword>
<dbReference type="InParanoid" id="A0A3N4KLW1"/>
<dbReference type="SMART" id="SM00220">
    <property type="entry name" value="S_TKc"/>
    <property type="match status" value="1"/>
</dbReference>
<dbReference type="Pfam" id="PF00069">
    <property type="entry name" value="Pkinase"/>
    <property type="match status" value="1"/>
</dbReference>
<sequence length="198" mass="22245">VQLAGWFEDRLNIYLAMEFLECGDLGSLMKDEELTESDAKSVTVQVLEGLEIMHRNNLCHRDLKPGNILIARWMPLTVKIADFGVSKHFDGITEGRTFTGSKKYMAPEIWGMIQCDTSTYTTAVDLWSLGCMVYAMLTKEPPFPEPKGLIDYVEGRITFPPKNLGNVSLLAVNFMASVLMPLPADRVTAEQARQHSWV</sequence>
<evidence type="ECO:0000259" key="6">
    <source>
        <dbReference type="PROSITE" id="PS50011"/>
    </source>
</evidence>
<feature type="non-terminal residue" evidence="7">
    <location>
        <position position="1"/>
    </location>
</feature>
<dbReference type="InterPro" id="IPR008271">
    <property type="entry name" value="Ser/Thr_kinase_AS"/>
</dbReference>
<dbReference type="Proteomes" id="UP000277580">
    <property type="component" value="Unassembled WGS sequence"/>
</dbReference>
<feature type="non-terminal residue" evidence="7">
    <location>
        <position position="198"/>
    </location>
</feature>
<feature type="domain" description="Protein kinase" evidence="6">
    <location>
        <begin position="1"/>
        <end position="198"/>
    </location>
</feature>
<reference evidence="7 8" key="1">
    <citation type="journal article" date="2018" name="Nat. Ecol. Evol.">
        <title>Pezizomycetes genomes reveal the molecular basis of ectomycorrhizal truffle lifestyle.</title>
        <authorList>
            <person name="Murat C."/>
            <person name="Payen T."/>
            <person name="Noel B."/>
            <person name="Kuo A."/>
            <person name="Morin E."/>
            <person name="Chen J."/>
            <person name="Kohler A."/>
            <person name="Krizsan K."/>
            <person name="Balestrini R."/>
            <person name="Da Silva C."/>
            <person name="Montanini B."/>
            <person name="Hainaut M."/>
            <person name="Levati E."/>
            <person name="Barry K.W."/>
            <person name="Belfiori B."/>
            <person name="Cichocki N."/>
            <person name="Clum A."/>
            <person name="Dockter R.B."/>
            <person name="Fauchery L."/>
            <person name="Guy J."/>
            <person name="Iotti M."/>
            <person name="Le Tacon F."/>
            <person name="Lindquist E.A."/>
            <person name="Lipzen A."/>
            <person name="Malagnac F."/>
            <person name="Mello A."/>
            <person name="Molinier V."/>
            <person name="Miyauchi S."/>
            <person name="Poulain J."/>
            <person name="Riccioni C."/>
            <person name="Rubini A."/>
            <person name="Sitrit Y."/>
            <person name="Splivallo R."/>
            <person name="Traeger S."/>
            <person name="Wang M."/>
            <person name="Zifcakova L."/>
            <person name="Wipf D."/>
            <person name="Zambonelli A."/>
            <person name="Paolocci F."/>
            <person name="Nowrousian M."/>
            <person name="Ottonello S."/>
            <person name="Baldrian P."/>
            <person name="Spatafora J.W."/>
            <person name="Henrissat B."/>
            <person name="Nagy L.G."/>
            <person name="Aury J.M."/>
            <person name="Wincker P."/>
            <person name="Grigoriev I.V."/>
            <person name="Bonfante P."/>
            <person name="Martin F.M."/>
        </authorList>
    </citation>
    <scope>NUCLEOTIDE SEQUENCE [LARGE SCALE GENOMIC DNA]</scope>
    <source>
        <strain evidence="7 8">CCBAS932</strain>
    </source>
</reference>
<keyword evidence="8" id="KW-1185">Reference proteome</keyword>
<keyword evidence="4 7" id="KW-0418">Kinase</keyword>
<dbReference type="STRING" id="1392247.A0A3N4KLW1"/>
<dbReference type="Gene3D" id="1.10.510.10">
    <property type="entry name" value="Transferase(Phosphotransferase) domain 1"/>
    <property type="match status" value="1"/>
</dbReference>
<accession>A0A3N4KLW1</accession>
<proteinExistence type="predicted"/>
<dbReference type="InterPro" id="IPR011009">
    <property type="entry name" value="Kinase-like_dom_sf"/>
</dbReference>
<keyword evidence="5" id="KW-0067">ATP-binding</keyword>
<dbReference type="PROSITE" id="PS00108">
    <property type="entry name" value="PROTEIN_KINASE_ST"/>
    <property type="match status" value="1"/>
</dbReference>
<dbReference type="GO" id="GO:0005524">
    <property type="term" value="F:ATP binding"/>
    <property type="evidence" value="ECO:0007669"/>
    <property type="project" value="UniProtKB-KW"/>
</dbReference>
<dbReference type="SUPFAM" id="SSF56112">
    <property type="entry name" value="Protein kinase-like (PK-like)"/>
    <property type="match status" value="1"/>
</dbReference>
<evidence type="ECO:0000256" key="5">
    <source>
        <dbReference type="ARBA" id="ARBA00022840"/>
    </source>
</evidence>
<dbReference type="EMBL" id="ML119222">
    <property type="protein sequence ID" value="RPB06775.1"/>
    <property type="molecule type" value="Genomic_DNA"/>
</dbReference>
<name>A0A3N4KLW1_9PEZI</name>
<evidence type="ECO:0000256" key="2">
    <source>
        <dbReference type="ARBA" id="ARBA00022679"/>
    </source>
</evidence>
<evidence type="ECO:0000313" key="7">
    <source>
        <dbReference type="EMBL" id="RPB06775.1"/>
    </source>
</evidence>
<dbReference type="PROSITE" id="PS50011">
    <property type="entry name" value="PROTEIN_KINASE_DOM"/>
    <property type="match status" value="1"/>
</dbReference>
<organism evidence="7 8">
    <name type="scientific">Morchella conica CCBAS932</name>
    <dbReference type="NCBI Taxonomy" id="1392247"/>
    <lineage>
        <taxon>Eukaryota</taxon>
        <taxon>Fungi</taxon>
        <taxon>Dikarya</taxon>
        <taxon>Ascomycota</taxon>
        <taxon>Pezizomycotina</taxon>
        <taxon>Pezizomycetes</taxon>
        <taxon>Pezizales</taxon>
        <taxon>Morchellaceae</taxon>
        <taxon>Morchella</taxon>
    </lineage>
</organism>
<dbReference type="GO" id="GO:0004674">
    <property type="term" value="F:protein serine/threonine kinase activity"/>
    <property type="evidence" value="ECO:0007669"/>
    <property type="project" value="UniProtKB-KW"/>
</dbReference>
<evidence type="ECO:0000256" key="3">
    <source>
        <dbReference type="ARBA" id="ARBA00022741"/>
    </source>
</evidence>
<keyword evidence="1" id="KW-0723">Serine/threonine-protein kinase</keyword>
<protein>
    <submittedName>
        <fullName evidence="7">Kinase-like protein</fullName>
    </submittedName>
</protein>
<dbReference type="PANTHER" id="PTHR24345">
    <property type="entry name" value="SERINE/THREONINE-PROTEIN KINASE PLK"/>
    <property type="match status" value="1"/>
</dbReference>
<dbReference type="AlphaFoldDB" id="A0A3N4KLW1"/>